<dbReference type="RefSeq" id="WP_151147165.1">
    <property type="nucleotide sequence ID" value="NZ_WAGX01000007.1"/>
</dbReference>
<accession>A0A7V7QHY2</accession>
<dbReference type="PANTHER" id="PTHR43434:SF1">
    <property type="entry name" value="PHOSPHOGLYCOLATE PHOSPHATASE"/>
    <property type="match status" value="1"/>
</dbReference>
<dbReference type="Gene3D" id="1.10.150.240">
    <property type="entry name" value="Putative phosphatase, domain 2"/>
    <property type="match status" value="1"/>
</dbReference>
<evidence type="ECO:0000313" key="1">
    <source>
        <dbReference type="EMBL" id="KAB1435722.1"/>
    </source>
</evidence>
<dbReference type="CDD" id="cd01427">
    <property type="entry name" value="HAD_like"/>
    <property type="match status" value="1"/>
</dbReference>
<dbReference type="InterPro" id="IPR036412">
    <property type="entry name" value="HAD-like_sf"/>
</dbReference>
<sequence length="283" mass="32752">MIKEITTFQKNKNFLICIDSDGCAIDGMTIKHKECFGPSLIEEWKLQPYENKILSYWNHINLYSMSRGINRFKGLLLALDYINESGYAQIDTAVLKEWINTTKELSNKSLEQEIALKDNEVLKKALNWSNRVNEKVESLPPEKKLAFEGVTESLKEASQYADIAVVSSANLQAVEEEWSSNHIIDYVDVVMTQENGSKSDCIKQMLKFGYDNKNVLMIGDALGDINAAKDSNVLYYPILVNQEIYSWKRFRDTILNSFLQNRYEEKWMELCKKEFEENLSHNK</sequence>
<dbReference type="SUPFAM" id="SSF56784">
    <property type="entry name" value="HAD-like"/>
    <property type="match status" value="1"/>
</dbReference>
<dbReference type="AlphaFoldDB" id="A0A7V7QHY2"/>
<dbReference type="InterPro" id="IPR050155">
    <property type="entry name" value="HAD-like_hydrolase_sf"/>
</dbReference>
<dbReference type="InterPro" id="IPR041492">
    <property type="entry name" value="HAD_2"/>
</dbReference>
<keyword evidence="1" id="KW-0378">Hydrolase</keyword>
<dbReference type="InterPro" id="IPR023198">
    <property type="entry name" value="PGP-like_dom2"/>
</dbReference>
<dbReference type="OrthoDB" id="9796026at2"/>
<dbReference type="GO" id="GO:0006281">
    <property type="term" value="P:DNA repair"/>
    <property type="evidence" value="ECO:0007669"/>
    <property type="project" value="TreeGrafter"/>
</dbReference>
<dbReference type="GO" id="GO:0008967">
    <property type="term" value="F:phosphoglycolate phosphatase activity"/>
    <property type="evidence" value="ECO:0007669"/>
    <property type="project" value="TreeGrafter"/>
</dbReference>
<dbReference type="Proteomes" id="UP000461768">
    <property type="component" value="Unassembled WGS sequence"/>
</dbReference>
<evidence type="ECO:0000313" key="2">
    <source>
        <dbReference type="Proteomes" id="UP000461768"/>
    </source>
</evidence>
<dbReference type="PANTHER" id="PTHR43434">
    <property type="entry name" value="PHOSPHOGLYCOLATE PHOSPHATASE"/>
    <property type="match status" value="1"/>
</dbReference>
<protein>
    <submittedName>
        <fullName evidence="1">HAD family hydrolase</fullName>
    </submittedName>
</protein>
<reference evidence="1 2" key="1">
    <citation type="submission" date="2019-09" db="EMBL/GenBank/DDBJ databases">
        <authorList>
            <person name="Valk L.C."/>
        </authorList>
    </citation>
    <scope>NUCLEOTIDE SEQUENCE [LARGE SCALE GENOMIC DNA]</scope>
    <source>
        <strain evidence="1">GalUA</strain>
    </source>
</reference>
<name>A0A7V7QHY2_9FIRM</name>
<keyword evidence="2" id="KW-1185">Reference proteome</keyword>
<comment type="caution">
    <text evidence="1">The sequence shown here is derived from an EMBL/GenBank/DDBJ whole genome shotgun (WGS) entry which is preliminary data.</text>
</comment>
<organism evidence="1 2">
    <name type="scientific">Candidatus Galacturonatibacter soehngenii</name>
    <dbReference type="NCBI Taxonomy" id="2307010"/>
    <lineage>
        <taxon>Bacteria</taxon>
        <taxon>Bacillati</taxon>
        <taxon>Bacillota</taxon>
        <taxon>Clostridia</taxon>
        <taxon>Lachnospirales</taxon>
        <taxon>Lachnospiraceae</taxon>
        <taxon>Candidatus Galacturonatibacter</taxon>
    </lineage>
</organism>
<gene>
    <name evidence="1" type="ORF">F7O84_15165</name>
</gene>
<dbReference type="Gene3D" id="3.40.50.1000">
    <property type="entry name" value="HAD superfamily/HAD-like"/>
    <property type="match status" value="1"/>
</dbReference>
<dbReference type="InterPro" id="IPR023214">
    <property type="entry name" value="HAD_sf"/>
</dbReference>
<dbReference type="EMBL" id="WAGX01000007">
    <property type="protein sequence ID" value="KAB1435722.1"/>
    <property type="molecule type" value="Genomic_DNA"/>
</dbReference>
<dbReference type="Pfam" id="PF13419">
    <property type="entry name" value="HAD_2"/>
    <property type="match status" value="1"/>
</dbReference>
<dbReference type="GO" id="GO:0005829">
    <property type="term" value="C:cytosol"/>
    <property type="evidence" value="ECO:0007669"/>
    <property type="project" value="TreeGrafter"/>
</dbReference>
<proteinExistence type="predicted"/>
<reference evidence="1 2" key="2">
    <citation type="submission" date="2020-02" db="EMBL/GenBank/DDBJ databases">
        <title>Candidatus Galacturonibacter soehngenii shows hetero-acetogenic catabolism of galacturonic acid but lacks a canonical carbon monoxide dehydrogenase/acetyl-CoA synthase complex.</title>
        <authorList>
            <person name="Diender M."/>
            <person name="Stouten G.R."/>
            <person name="Petersen J.F."/>
            <person name="Nielsen P.H."/>
            <person name="Dueholm M.S."/>
            <person name="Pronk J.T."/>
            <person name="Van Loosdrecht M.C.M."/>
        </authorList>
    </citation>
    <scope>NUCLEOTIDE SEQUENCE [LARGE SCALE GENOMIC DNA]</scope>
    <source>
        <strain evidence="1">GalUA</strain>
    </source>
</reference>